<dbReference type="EMBL" id="OCNF01000008">
    <property type="protein sequence ID" value="SOD68263.1"/>
    <property type="molecule type" value="Genomic_DNA"/>
</dbReference>
<proteinExistence type="predicted"/>
<dbReference type="OrthoDB" id="9780392at2"/>
<accession>A0A286EBI2</accession>
<gene>
    <name evidence="2" type="ORF">SAMN02746062_01176</name>
</gene>
<sequence length="172" mass="19614">MLNLNNIQAKSATWDEPIEMLYACHGKIKNFCQQLLRLPEYLAQHGCNDVVRGSVAQILTYFNQAAPLHHADEEVDFFPLLQQYAPQSHDLIAKLAAEHDVLEENWRILAQELNAILLGDTVTLSAQNVAKFTQSYAQHIEYEEPLFEMGKQFIPPEKLRAIGKIMAQRRLG</sequence>
<dbReference type="AlphaFoldDB" id="A0A286EBI2"/>
<organism evidence="2 3">
    <name type="scientific">Alysiella filiformis DSM 16848</name>
    <dbReference type="NCBI Taxonomy" id="1120981"/>
    <lineage>
        <taxon>Bacteria</taxon>
        <taxon>Pseudomonadati</taxon>
        <taxon>Pseudomonadota</taxon>
        <taxon>Betaproteobacteria</taxon>
        <taxon>Neisseriales</taxon>
        <taxon>Neisseriaceae</taxon>
        <taxon>Alysiella</taxon>
    </lineage>
</organism>
<feature type="domain" description="Hemerythrin-like" evidence="1">
    <location>
        <begin position="17"/>
        <end position="144"/>
    </location>
</feature>
<evidence type="ECO:0000313" key="3">
    <source>
        <dbReference type="Proteomes" id="UP000219669"/>
    </source>
</evidence>
<protein>
    <submittedName>
        <fullName evidence="2">Hemerythrin HHE cation binding domain-containing protein</fullName>
    </submittedName>
</protein>
<reference evidence="2 3" key="1">
    <citation type="submission" date="2017-09" db="EMBL/GenBank/DDBJ databases">
        <authorList>
            <person name="Ehlers B."/>
            <person name="Leendertz F.H."/>
        </authorList>
    </citation>
    <scope>NUCLEOTIDE SEQUENCE [LARGE SCALE GENOMIC DNA]</scope>
    <source>
        <strain evidence="2 3">DSM 16848</strain>
    </source>
</reference>
<dbReference type="CDD" id="cd12108">
    <property type="entry name" value="Hr-like"/>
    <property type="match status" value="1"/>
</dbReference>
<evidence type="ECO:0000313" key="2">
    <source>
        <dbReference type="EMBL" id="SOD68263.1"/>
    </source>
</evidence>
<name>A0A286EBI2_9NEIS</name>
<dbReference type="Proteomes" id="UP000219669">
    <property type="component" value="Unassembled WGS sequence"/>
</dbReference>
<dbReference type="Gene3D" id="1.20.120.520">
    <property type="entry name" value="nmb1532 protein domain like"/>
    <property type="match status" value="1"/>
</dbReference>
<keyword evidence="3" id="KW-1185">Reference proteome</keyword>
<evidence type="ECO:0000259" key="1">
    <source>
        <dbReference type="Pfam" id="PF01814"/>
    </source>
</evidence>
<dbReference type="Pfam" id="PF01814">
    <property type="entry name" value="Hemerythrin"/>
    <property type="match status" value="1"/>
</dbReference>
<dbReference type="InterPro" id="IPR012312">
    <property type="entry name" value="Hemerythrin-like"/>
</dbReference>